<dbReference type="InterPro" id="IPR048279">
    <property type="entry name" value="MdtK-like"/>
</dbReference>
<evidence type="ECO:0000256" key="4">
    <source>
        <dbReference type="ARBA" id="ARBA00020268"/>
    </source>
</evidence>
<evidence type="ECO:0000313" key="15">
    <source>
        <dbReference type="Proteomes" id="UP001524435"/>
    </source>
</evidence>
<reference evidence="14 15" key="1">
    <citation type="submission" date="2022-06" db="EMBL/GenBank/DDBJ databases">
        <title>Isolation of gut microbiota from human fecal samples.</title>
        <authorList>
            <person name="Pamer E.G."/>
            <person name="Barat B."/>
            <person name="Waligurski E."/>
            <person name="Medina S."/>
            <person name="Paddock L."/>
            <person name="Mostad J."/>
        </authorList>
    </citation>
    <scope>NUCLEOTIDE SEQUENCE [LARGE SCALE GENOMIC DNA]</scope>
    <source>
        <strain evidence="14 15">DFI.6.1</strain>
    </source>
</reference>
<evidence type="ECO:0000256" key="8">
    <source>
        <dbReference type="ARBA" id="ARBA00022692"/>
    </source>
</evidence>
<evidence type="ECO:0000256" key="1">
    <source>
        <dbReference type="ARBA" id="ARBA00003408"/>
    </source>
</evidence>
<evidence type="ECO:0000256" key="7">
    <source>
        <dbReference type="ARBA" id="ARBA00022475"/>
    </source>
</evidence>
<keyword evidence="9 13" id="KW-1133">Transmembrane helix</keyword>
<evidence type="ECO:0000256" key="10">
    <source>
        <dbReference type="ARBA" id="ARBA00023065"/>
    </source>
</evidence>
<feature type="transmembrane region" description="Helical" evidence="13">
    <location>
        <begin position="419"/>
        <end position="440"/>
    </location>
</feature>
<proteinExistence type="inferred from homology"/>
<feature type="transmembrane region" description="Helical" evidence="13">
    <location>
        <begin position="316"/>
        <end position="346"/>
    </location>
</feature>
<evidence type="ECO:0000256" key="3">
    <source>
        <dbReference type="ARBA" id="ARBA00010199"/>
    </source>
</evidence>
<sequence length="453" mass="49147">MKRSYEMNMCKGPLFRQIILFAIPLILSGILQLLFNAADIIVVGRFSGSHALAAVGSTSSLINLLVNLFIGISVGANVLIGRYYGANDRKNVEETLHSAIFTAAVSGIVMIFVGILLARPLLELMGTPDNVLDLAVLYMRIYFIGMPAFMIYNFGAAALRSVGDTKRPLYFLLAAGIVNVLFNLLFVIVFHMGVAGVAIATIISQAISAVLIVLSLQQSEGMLRLEWKKVRPHRDKIVQMMRIGLPAGLQGTIFNISNVLIQSSVNSFGSIVMAGNTSANNIEGFVYTSMNAIYQTSLSFTSQNMGAKQYHRVDRILLICLGVVAVVGITLGGGAYLCGNLLLGIYSSDAQVIAAGLSRLSIVCASYFLCGMMDVLVGSIRGLGYSIMPMIVSLIGACLLRVIWIFTIFQAEHTLFSLYISYPISWLLTAMTHGICYMAVRKKAFGKQSENQI</sequence>
<gene>
    <name evidence="14" type="ORF">NE663_08510</name>
</gene>
<dbReference type="CDD" id="cd13138">
    <property type="entry name" value="MATE_yoeA_like"/>
    <property type="match status" value="1"/>
</dbReference>
<comment type="similarity">
    <text evidence="3">Belongs to the multi antimicrobial extrusion (MATE) (TC 2.A.66.1) family.</text>
</comment>
<feature type="transmembrane region" description="Helical" evidence="13">
    <location>
        <begin position="96"/>
        <end position="117"/>
    </location>
</feature>
<feature type="transmembrane region" description="Helical" evidence="13">
    <location>
        <begin position="61"/>
        <end position="84"/>
    </location>
</feature>
<comment type="subcellular location">
    <subcellularLocation>
        <location evidence="2">Cell membrane</location>
        <topology evidence="2">Multi-pass membrane protein</topology>
    </subcellularLocation>
</comment>
<keyword evidence="6" id="KW-0050">Antiport</keyword>
<protein>
    <recommendedName>
        <fullName evidence="4">Probable multidrug resistance protein NorM</fullName>
    </recommendedName>
    <alternativeName>
        <fullName evidence="12">Multidrug-efflux transporter</fullName>
    </alternativeName>
</protein>
<feature type="transmembrane region" description="Helical" evidence="13">
    <location>
        <begin position="137"/>
        <end position="157"/>
    </location>
</feature>
<keyword evidence="15" id="KW-1185">Reference proteome</keyword>
<keyword evidence="11 13" id="KW-0472">Membrane</keyword>
<feature type="transmembrane region" description="Helical" evidence="13">
    <location>
        <begin position="382"/>
        <end position="407"/>
    </location>
</feature>
<evidence type="ECO:0000256" key="6">
    <source>
        <dbReference type="ARBA" id="ARBA00022449"/>
    </source>
</evidence>
<dbReference type="PANTHER" id="PTHR43298">
    <property type="entry name" value="MULTIDRUG RESISTANCE PROTEIN NORM-RELATED"/>
    <property type="match status" value="1"/>
</dbReference>
<organism evidence="14 15">
    <name type="scientific">Massilicoli timonensis</name>
    <dbReference type="NCBI Taxonomy" id="2015901"/>
    <lineage>
        <taxon>Bacteria</taxon>
        <taxon>Bacillati</taxon>
        <taxon>Bacillota</taxon>
        <taxon>Erysipelotrichia</taxon>
        <taxon>Erysipelotrichales</taxon>
        <taxon>Erysipelotrichaceae</taxon>
        <taxon>Massilicoli</taxon>
    </lineage>
</organism>
<dbReference type="InterPro" id="IPR050222">
    <property type="entry name" value="MATE_MdtK"/>
</dbReference>
<evidence type="ECO:0000256" key="9">
    <source>
        <dbReference type="ARBA" id="ARBA00022989"/>
    </source>
</evidence>
<feature type="transmembrane region" description="Helical" evidence="13">
    <location>
        <begin position="169"/>
        <end position="190"/>
    </location>
</feature>
<keyword evidence="7" id="KW-1003">Cell membrane</keyword>
<keyword evidence="8 13" id="KW-0812">Transmembrane</keyword>
<dbReference type="PIRSF" id="PIRSF006603">
    <property type="entry name" value="DinF"/>
    <property type="match status" value="1"/>
</dbReference>
<evidence type="ECO:0000256" key="11">
    <source>
        <dbReference type="ARBA" id="ARBA00023136"/>
    </source>
</evidence>
<evidence type="ECO:0000256" key="12">
    <source>
        <dbReference type="ARBA" id="ARBA00031636"/>
    </source>
</evidence>
<dbReference type="NCBIfam" id="TIGR00797">
    <property type="entry name" value="matE"/>
    <property type="match status" value="1"/>
</dbReference>
<comment type="caution">
    <text evidence="14">The sequence shown here is derived from an EMBL/GenBank/DDBJ whole genome shotgun (WGS) entry which is preliminary data.</text>
</comment>
<evidence type="ECO:0000256" key="5">
    <source>
        <dbReference type="ARBA" id="ARBA00022448"/>
    </source>
</evidence>
<name>A0ABT1SM55_9FIRM</name>
<evidence type="ECO:0000256" key="13">
    <source>
        <dbReference type="SAM" id="Phobius"/>
    </source>
</evidence>
<accession>A0ABT1SM55</accession>
<keyword evidence="5" id="KW-0813">Transport</keyword>
<dbReference type="Pfam" id="PF01554">
    <property type="entry name" value="MatE"/>
    <property type="match status" value="2"/>
</dbReference>
<dbReference type="RefSeq" id="WP_102268498.1">
    <property type="nucleotide sequence ID" value="NZ_CALVCM010000050.1"/>
</dbReference>
<dbReference type="InterPro" id="IPR002528">
    <property type="entry name" value="MATE_fam"/>
</dbReference>
<feature type="transmembrane region" description="Helical" evidence="13">
    <location>
        <begin position="196"/>
        <end position="216"/>
    </location>
</feature>
<dbReference type="EMBL" id="JANGCH010000012">
    <property type="protein sequence ID" value="MCQ5122298.1"/>
    <property type="molecule type" value="Genomic_DNA"/>
</dbReference>
<evidence type="ECO:0000256" key="2">
    <source>
        <dbReference type="ARBA" id="ARBA00004651"/>
    </source>
</evidence>
<comment type="function">
    <text evidence="1">Multidrug efflux pump.</text>
</comment>
<evidence type="ECO:0000313" key="14">
    <source>
        <dbReference type="EMBL" id="MCQ5122298.1"/>
    </source>
</evidence>
<dbReference type="PANTHER" id="PTHR43298:SF2">
    <property type="entry name" value="FMN_FAD EXPORTER YEEO-RELATED"/>
    <property type="match status" value="1"/>
</dbReference>
<keyword evidence="10" id="KW-0406">Ion transport</keyword>
<dbReference type="Proteomes" id="UP001524435">
    <property type="component" value="Unassembled WGS sequence"/>
</dbReference>
<feature type="transmembrane region" description="Helical" evidence="13">
    <location>
        <begin position="352"/>
        <end position="370"/>
    </location>
</feature>